<evidence type="ECO:0000313" key="10">
    <source>
        <dbReference type="RefSeq" id="XP_033538278.1"/>
    </source>
</evidence>
<dbReference type="Proteomes" id="UP000504638">
    <property type="component" value="Unplaced"/>
</dbReference>
<dbReference type="SUPFAM" id="SSF103473">
    <property type="entry name" value="MFS general substrate transporter"/>
    <property type="match status" value="1"/>
</dbReference>
<accession>A0A6G1GEZ2</accession>
<comment type="subcellular location">
    <subcellularLocation>
        <location evidence="1">Membrane</location>
        <topology evidence="1">Multi-pass membrane protein</topology>
    </subcellularLocation>
</comment>
<keyword evidence="2" id="KW-0813">Transport</keyword>
<feature type="transmembrane region" description="Helical" evidence="6">
    <location>
        <begin position="204"/>
        <end position="228"/>
    </location>
</feature>
<feature type="transmembrane region" description="Helical" evidence="6">
    <location>
        <begin position="40"/>
        <end position="59"/>
    </location>
</feature>
<feature type="domain" description="Major facilitator superfamily (MFS) profile" evidence="7">
    <location>
        <begin position="44"/>
        <end position="456"/>
    </location>
</feature>
<feature type="transmembrane region" description="Helical" evidence="6">
    <location>
        <begin position="401"/>
        <end position="421"/>
    </location>
</feature>
<feature type="transmembrane region" description="Helical" evidence="6">
    <location>
        <begin position="79"/>
        <end position="103"/>
    </location>
</feature>
<dbReference type="EMBL" id="ML975150">
    <property type="protein sequence ID" value="KAF1816647.1"/>
    <property type="molecule type" value="Genomic_DNA"/>
</dbReference>
<sequence>MANLHEKSAEFGVDVDDSVSSTEAQSELSPKQQRRVIRKIDVRLVIMLGAMYMISLLDRTNMGQANVSGMNKELNLTGYRYNIISLTLFFPYIAFQPLAAFLIRKIGPRVFLSTSTLLWGSVVIGMGFVTTWNTMAGIRAILGALEAGSFSGYVYLLSTWYERYEVGKRYALFFILGSVAQGLSGILSYGLIQMDGLGGVSGWRWILIMEGIITCVIAFLGFIFLISFPDEVPDNSKFLTPTERDWLIKKVKDDRGDVHIEPFSLKKFFAAGLDIKIWCYGLIYFGTTTILYSIALFGPLILRNTLNFSVAASNLLIAPPFAFGAIINYVNGWYGDKYKQRAGPIIFNMVLCIIGLSMLGWTKNPWVRYAGMFPLTAGATSNGSASITYQANNIRGQWKRSFCSATIIGMGGIGGIAGAVVFRSQDVPHYHPGLWACMACALMNIVIVCGLTIRLRFENRRADREGTAIEGENDGFRYTI</sequence>
<feature type="transmembrane region" description="Helical" evidence="6">
    <location>
        <begin position="170"/>
        <end position="192"/>
    </location>
</feature>
<protein>
    <submittedName>
        <fullName evidence="8 10">MFS general substrate transporter</fullName>
    </submittedName>
</protein>
<dbReference type="FunFam" id="1.20.1250.20:FF:000013">
    <property type="entry name" value="MFS general substrate transporter"/>
    <property type="match status" value="1"/>
</dbReference>
<dbReference type="RefSeq" id="XP_033538278.1">
    <property type="nucleotide sequence ID" value="XM_033673777.1"/>
</dbReference>
<feature type="transmembrane region" description="Helical" evidence="6">
    <location>
        <begin position="110"/>
        <end position="130"/>
    </location>
</feature>
<reference evidence="8 10" key="1">
    <citation type="submission" date="2020-01" db="EMBL/GenBank/DDBJ databases">
        <authorList>
            <consortium name="DOE Joint Genome Institute"/>
            <person name="Haridas S."/>
            <person name="Albert R."/>
            <person name="Binder M."/>
            <person name="Bloem J."/>
            <person name="Labutti K."/>
            <person name="Salamov A."/>
            <person name="Andreopoulos B."/>
            <person name="Baker S.E."/>
            <person name="Barry K."/>
            <person name="Bills G."/>
            <person name="Bluhm B.H."/>
            <person name="Cannon C."/>
            <person name="Castanera R."/>
            <person name="Culley D.E."/>
            <person name="Daum C."/>
            <person name="Ezra D."/>
            <person name="Gonzalez J.B."/>
            <person name="Henrissat B."/>
            <person name="Kuo A."/>
            <person name="Liang C."/>
            <person name="Lipzen A."/>
            <person name="Lutzoni F."/>
            <person name="Magnuson J."/>
            <person name="Mondo S."/>
            <person name="Nolan M."/>
            <person name="Ohm R."/>
            <person name="Pangilinan J."/>
            <person name="Park H.-J."/>
            <person name="Ramirez L."/>
            <person name="Alfaro M."/>
            <person name="Sun H."/>
            <person name="Tritt A."/>
            <person name="Yoshinaga Y."/>
            <person name="Zwiers L.-H."/>
            <person name="Turgeon B.G."/>
            <person name="Goodwin S.B."/>
            <person name="Spatafora J.W."/>
            <person name="Crous P.W."/>
            <person name="Grigoriev I.V."/>
        </authorList>
    </citation>
    <scope>NUCLEOTIDE SEQUENCE</scope>
    <source>
        <strain evidence="8 10">CBS 781.70</strain>
    </source>
</reference>
<dbReference type="Pfam" id="PF07690">
    <property type="entry name" value="MFS_1"/>
    <property type="match status" value="1"/>
</dbReference>
<dbReference type="GO" id="GO:0022857">
    <property type="term" value="F:transmembrane transporter activity"/>
    <property type="evidence" value="ECO:0007669"/>
    <property type="project" value="InterPro"/>
</dbReference>
<gene>
    <name evidence="8 10" type="ORF">P152DRAFT_131242</name>
</gene>
<dbReference type="GeneID" id="54414347"/>
<evidence type="ECO:0000256" key="5">
    <source>
        <dbReference type="ARBA" id="ARBA00023136"/>
    </source>
</evidence>
<keyword evidence="9" id="KW-1185">Reference proteome</keyword>
<evidence type="ECO:0000256" key="6">
    <source>
        <dbReference type="SAM" id="Phobius"/>
    </source>
</evidence>
<feature type="transmembrane region" description="Helical" evidence="6">
    <location>
        <begin position="342"/>
        <end position="361"/>
    </location>
</feature>
<keyword evidence="5 6" id="KW-0472">Membrane</keyword>
<dbReference type="PANTHER" id="PTHR43791">
    <property type="entry name" value="PERMEASE-RELATED"/>
    <property type="match status" value="1"/>
</dbReference>
<keyword evidence="3 6" id="KW-0812">Transmembrane</keyword>
<dbReference type="PROSITE" id="PS50850">
    <property type="entry name" value="MFS"/>
    <property type="match status" value="1"/>
</dbReference>
<evidence type="ECO:0000256" key="2">
    <source>
        <dbReference type="ARBA" id="ARBA00022448"/>
    </source>
</evidence>
<dbReference type="Gene3D" id="1.20.1250.20">
    <property type="entry name" value="MFS general substrate transporter like domains"/>
    <property type="match status" value="2"/>
</dbReference>
<dbReference type="PANTHER" id="PTHR43791:SF47">
    <property type="entry name" value="MAJOR FACILITATOR SUPERFAMILY (MFS) PROFILE DOMAIN-CONTAINING PROTEIN-RELATED"/>
    <property type="match status" value="1"/>
</dbReference>
<dbReference type="GO" id="GO:0016020">
    <property type="term" value="C:membrane"/>
    <property type="evidence" value="ECO:0007669"/>
    <property type="project" value="UniProtKB-SubCell"/>
</dbReference>
<evidence type="ECO:0000256" key="3">
    <source>
        <dbReference type="ARBA" id="ARBA00022692"/>
    </source>
</evidence>
<evidence type="ECO:0000313" key="8">
    <source>
        <dbReference type="EMBL" id="KAF1816647.1"/>
    </source>
</evidence>
<feature type="transmembrane region" description="Helical" evidence="6">
    <location>
        <begin position="367"/>
        <end position="389"/>
    </location>
</feature>
<feature type="transmembrane region" description="Helical" evidence="6">
    <location>
        <begin position="277"/>
        <end position="302"/>
    </location>
</feature>
<dbReference type="OrthoDB" id="3639251at2759"/>
<evidence type="ECO:0000313" key="9">
    <source>
        <dbReference type="Proteomes" id="UP000504638"/>
    </source>
</evidence>
<dbReference type="InterPro" id="IPR011701">
    <property type="entry name" value="MFS"/>
</dbReference>
<dbReference type="InterPro" id="IPR036259">
    <property type="entry name" value="MFS_trans_sf"/>
</dbReference>
<evidence type="ECO:0000256" key="4">
    <source>
        <dbReference type="ARBA" id="ARBA00022989"/>
    </source>
</evidence>
<dbReference type="FunFam" id="1.20.1250.20:FF:000018">
    <property type="entry name" value="MFS transporter permease"/>
    <property type="match status" value="1"/>
</dbReference>
<keyword evidence="4 6" id="KW-1133">Transmembrane helix</keyword>
<feature type="transmembrane region" description="Helical" evidence="6">
    <location>
        <begin position="433"/>
        <end position="455"/>
    </location>
</feature>
<feature type="transmembrane region" description="Helical" evidence="6">
    <location>
        <begin position="136"/>
        <end position="158"/>
    </location>
</feature>
<reference evidence="10" key="3">
    <citation type="submission" date="2025-04" db="UniProtKB">
        <authorList>
            <consortium name="RefSeq"/>
        </authorList>
    </citation>
    <scope>IDENTIFICATION</scope>
    <source>
        <strain evidence="10">CBS 781.70</strain>
    </source>
</reference>
<feature type="transmembrane region" description="Helical" evidence="6">
    <location>
        <begin position="308"/>
        <end position="330"/>
    </location>
</feature>
<name>A0A6G1GEZ2_9PEZI</name>
<evidence type="ECO:0000256" key="1">
    <source>
        <dbReference type="ARBA" id="ARBA00004141"/>
    </source>
</evidence>
<dbReference type="AlphaFoldDB" id="A0A6G1GEZ2"/>
<proteinExistence type="predicted"/>
<dbReference type="InterPro" id="IPR020846">
    <property type="entry name" value="MFS_dom"/>
</dbReference>
<reference evidence="10" key="2">
    <citation type="submission" date="2020-04" db="EMBL/GenBank/DDBJ databases">
        <authorList>
            <consortium name="NCBI Genome Project"/>
        </authorList>
    </citation>
    <scope>NUCLEOTIDE SEQUENCE</scope>
    <source>
        <strain evidence="10">CBS 781.70</strain>
    </source>
</reference>
<evidence type="ECO:0000259" key="7">
    <source>
        <dbReference type="PROSITE" id="PS50850"/>
    </source>
</evidence>
<organism evidence="8">
    <name type="scientific">Eremomyces bilateralis CBS 781.70</name>
    <dbReference type="NCBI Taxonomy" id="1392243"/>
    <lineage>
        <taxon>Eukaryota</taxon>
        <taxon>Fungi</taxon>
        <taxon>Dikarya</taxon>
        <taxon>Ascomycota</taxon>
        <taxon>Pezizomycotina</taxon>
        <taxon>Dothideomycetes</taxon>
        <taxon>Dothideomycetes incertae sedis</taxon>
        <taxon>Eremomycetales</taxon>
        <taxon>Eremomycetaceae</taxon>
        <taxon>Eremomyces</taxon>
    </lineage>
</organism>